<dbReference type="GeneID" id="95388423"/>
<keyword evidence="2" id="KW-1185">Reference proteome</keyword>
<evidence type="ECO:0000313" key="2">
    <source>
        <dbReference type="Proteomes" id="UP000579945"/>
    </source>
</evidence>
<organism evidence="1 2">
    <name type="scientific">Nonomuraea dietziae</name>
    <dbReference type="NCBI Taxonomy" id="65515"/>
    <lineage>
        <taxon>Bacteria</taxon>
        <taxon>Bacillati</taxon>
        <taxon>Actinomycetota</taxon>
        <taxon>Actinomycetes</taxon>
        <taxon>Streptosporangiales</taxon>
        <taxon>Streptosporangiaceae</taxon>
        <taxon>Nonomuraea</taxon>
    </lineage>
</organism>
<protein>
    <submittedName>
        <fullName evidence="1">Uncharacterized protein</fullName>
    </submittedName>
</protein>
<comment type="caution">
    <text evidence="1">The sequence shown here is derived from an EMBL/GenBank/DDBJ whole genome shotgun (WGS) entry which is preliminary data.</text>
</comment>
<proteinExistence type="predicted"/>
<reference evidence="1 2" key="1">
    <citation type="submission" date="2020-08" db="EMBL/GenBank/DDBJ databases">
        <title>Sequencing the genomes of 1000 actinobacteria strains.</title>
        <authorList>
            <person name="Klenk H.-P."/>
        </authorList>
    </citation>
    <scope>NUCLEOTIDE SEQUENCE [LARGE SCALE GENOMIC DNA]</scope>
    <source>
        <strain evidence="1 2">DSM 44320</strain>
    </source>
</reference>
<accession>A0A7W5V1R0</accession>
<name>A0A7W5V1R0_9ACTN</name>
<dbReference type="EMBL" id="JACIBV010000001">
    <property type="protein sequence ID" value="MBB3726035.1"/>
    <property type="molecule type" value="Genomic_DNA"/>
</dbReference>
<evidence type="ECO:0000313" key="1">
    <source>
        <dbReference type="EMBL" id="MBB3726035.1"/>
    </source>
</evidence>
<dbReference type="AlphaFoldDB" id="A0A7W5V1R0"/>
<sequence>MRAQAGGPATTVRLATARNRGTDWRSATWSMTGLHREADGTYAGRIPLPPDENLAWYVEVQSGDPADPGFVSNAVKIEPACPPGE</sequence>
<dbReference type="RefSeq" id="WP_183645543.1">
    <property type="nucleotide sequence ID" value="NZ_JACIBV010000001.1"/>
</dbReference>
<gene>
    <name evidence="1" type="ORF">FHR33_001895</name>
</gene>
<dbReference type="Proteomes" id="UP000579945">
    <property type="component" value="Unassembled WGS sequence"/>
</dbReference>